<evidence type="ECO:0000259" key="4">
    <source>
        <dbReference type="Pfam" id="PF22960"/>
    </source>
</evidence>
<feature type="region of interest" description="Disordered" evidence="2">
    <location>
        <begin position="263"/>
        <end position="322"/>
    </location>
</feature>
<dbReference type="GO" id="GO:0016567">
    <property type="term" value="P:protein ubiquitination"/>
    <property type="evidence" value="ECO:0007669"/>
    <property type="project" value="UniProtKB-UniRule"/>
</dbReference>
<dbReference type="Pfam" id="PF22960">
    <property type="entry name" value="WHD_UBR1"/>
    <property type="match status" value="1"/>
</dbReference>
<proteinExistence type="inferred from homology"/>
<feature type="compositionally biased region" description="Basic and acidic residues" evidence="2">
    <location>
        <begin position="1123"/>
        <end position="1136"/>
    </location>
</feature>
<dbReference type="EMBL" id="KE525157">
    <property type="protein sequence ID" value="KFB41987.1"/>
    <property type="molecule type" value="Genomic_DNA"/>
</dbReference>
<feature type="compositionally biased region" description="Low complexity" evidence="2">
    <location>
        <begin position="990"/>
        <end position="1001"/>
    </location>
</feature>
<dbReference type="GO" id="GO:0008270">
    <property type="term" value="F:zinc ion binding"/>
    <property type="evidence" value="ECO:0007669"/>
    <property type="project" value="UniProtKB-UniRule"/>
</dbReference>
<dbReference type="VEuPathDB" id="VectorBase:ASIS003900"/>
<dbReference type="UniPathway" id="UPA00143"/>
<dbReference type="STRING" id="74873.A0A084VVJ3"/>
<feature type="region of interest" description="Disordered" evidence="2">
    <location>
        <begin position="803"/>
        <end position="869"/>
    </location>
</feature>
<accession>A0A084VVJ3</accession>
<dbReference type="GO" id="GO:0061630">
    <property type="term" value="F:ubiquitin protein ligase activity"/>
    <property type="evidence" value="ECO:0007669"/>
    <property type="project" value="UniProtKB-UniRule"/>
</dbReference>
<feature type="compositionally biased region" description="Low complexity" evidence="2">
    <location>
        <begin position="1453"/>
        <end position="1483"/>
    </location>
</feature>
<dbReference type="OrthoDB" id="15304at2759"/>
<dbReference type="EMBL" id="ATLV01017187">
    <property type="status" value="NOT_ANNOTATED_CDS"/>
    <property type="molecule type" value="Genomic_DNA"/>
</dbReference>
<name>A0A084VVJ3_ANOSI</name>
<dbReference type="Pfam" id="PF18995">
    <property type="entry name" value="PRT6_C"/>
    <property type="match status" value="1"/>
</dbReference>
<feature type="region of interest" description="Disordered" evidence="2">
    <location>
        <begin position="1053"/>
        <end position="1081"/>
    </location>
</feature>
<dbReference type="CDD" id="cd22249">
    <property type="entry name" value="UDM1_RNF168_RNF169-like"/>
    <property type="match status" value="1"/>
</dbReference>
<keyword evidence="1" id="KW-0833">Ubl conjugation pathway</keyword>
<feature type="region of interest" description="Disordered" evidence="2">
    <location>
        <begin position="990"/>
        <end position="1013"/>
    </location>
</feature>
<evidence type="ECO:0000313" key="5">
    <source>
        <dbReference type="EMBL" id="KFB41987.1"/>
    </source>
</evidence>
<dbReference type="Proteomes" id="UP000030765">
    <property type="component" value="Unassembled WGS sequence"/>
</dbReference>
<feature type="compositionally biased region" description="Gly residues" evidence="2">
    <location>
        <begin position="803"/>
        <end position="813"/>
    </location>
</feature>
<feature type="compositionally biased region" description="Acidic residues" evidence="2">
    <location>
        <begin position="709"/>
        <end position="728"/>
    </location>
</feature>
<comment type="catalytic activity">
    <reaction evidence="1">
        <text>S-ubiquitinyl-[E2 ubiquitin-conjugating enzyme]-L-cysteine + [acceptor protein]-L-lysine = [E2 ubiquitin-conjugating enzyme]-L-cysteine + N(6)-ubiquitinyl-[acceptor protein]-L-lysine.</text>
        <dbReference type="EC" id="2.3.2.27"/>
    </reaction>
</comment>
<evidence type="ECO:0000256" key="2">
    <source>
        <dbReference type="SAM" id="MobiDB-lite"/>
    </source>
</evidence>
<feature type="compositionally biased region" description="Low complexity" evidence="2">
    <location>
        <begin position="814"/>
        <end position="837"/>
    </location>
</feature>
<dbReference type="EC" id="2.3.2.27" evidence="1"/>
<feature type="domain" description="E3 ubiquitin-protein ligase UBR-like C-terminal" evidence="3">
    <location>
        <begin position="1621"/>
        <end position="1983"/>
    </location>
</feature>
<feature type="compositionally biased region" description="Basic residues" evidence="2">
    <location>
        <begin position="743"/>
        <end position="752"/>
    </location>
</feature>
<feature type="region of interest" description="Disordered" evidence="2">
    <location>
        <begin position="1448"/>
        <end position="1531"/>
    </location>
</feature>
<feature type="region of interest" description="Disordered" evidence="2">
    <location>
        <begin position="887"/>
        <end position="923"/>
    </location>
</feature>
<protein>
    <recommendedName>
        <fullName evidence="1">E3 ubiquitin-protein ligase</fullName>
        <ecNumber evidence="1">2.3.2.27</ecNumber>
    </recommendedName>
</protein>
<keyword evidence="1" id="KW-0863">Zinc-finger</keyword>
<feature type="compositionally biased region" description="Gly residues" evidence="2">
    <location>
        <begin position="853"/>
        <end position="867"/>
    </location>
</feature>
<evidence type="ECO:0000259" key="3">
    <source>
        <dbReference type="Pfam" id="PF18995"/>
    </source>
</evidence>
<feature type="compositionally biased region" description="Low complexity" evidence="2">
    <location>
        <begin position="299"/>
        <end position="313"/>
    </location>
</feature>
<feature type="compositionally biased region" description="Low complexity" evidence="2">
    <location>
        <begin position="890"/>
        <end position="913"/>
    </location>
</feature>
<keyword evidence="7" id="KW-1185">Reference proteome</keyword>
<feature type="domain" description="E3 ubiquitin-protein ligase UBR1-like winged-helix" evidence="4">
    <location>
        <begin position="91"/>
        <end position="179"/>
    </location>
</feature>
<comment type="similarity">
    <text evidence="1">Belongs to the E3 ubiquitin-protein ligase UBR1-like family.</text>
</comment>
<reference evidence="6" key="2">
    <citation type="submission" date="2020-05" db="UniProtKB">
        <authorList>
            <consortium name="EnsemblMetazoa"/>
        </authorList>
    </citation>
    <scope>IDENTIFICATION</scope>
</reference>
<feature type="compositionally biased region" description="Acidic residues" evidence="2">
    <location>
        <begin position="482"/>
        <end position="496"/>
    </location>
</feature>
<evidence type="ECO:0000313" key="6">
    <source>
        <dbReference type="EnsemblMetazoa" id="ASIC009561-PA"/>
    </source>
</evidence>
<feature type="compositionally biased region" description="Acidic residues" evidence="2">
    <location>
        <begin position="1517"/>
        <end position="1531"/>
    </location>
</feature>
<reference evidence="5 7" key="1">
    <citation type="journal article" date="2014" name="BMC Genomics">
        <title>Genome sequence of Anopheles sinensis provides insight into genetics basis of mosquito competence for malaria parasites.</title>
        <authorList>
            <person name="Zhou D."/>
            <person name="Zhang D."/>
            <person name="Ding G."/>
            <person name="Shi L."/>
            <person name="Hou Q."/>
            <person name="Ye Y."/>
            <person name="Xu Y."/>
            <person name="Zhou H."/>
            <person name="Xiong C."/>
            <person name="Li S."/>
            <person name="Yu J."/>
            <person name="Hong S."/>
            <person name="Yu X."/>
            <person name="Zou P."/>
            <person name="Chen C."/>
            <person name="Chang X."/>
            <person name="Wang W."/>
            <person name="Lv Y."/>
            <person name="Sun Y."/>
            <person name="Ma L."/>
            <person name="Shen B."/>
            <person name="Zhu C."/>
        </authorList>
    </citation>
    <scope>NUCLEOTIDE SEQUENCE [LARGE SCALE GENOMIC DNA]</scope>
</reference>
<comment type="function">
    <text evidence="1">Ubiquitin ligase protein which is a component of the N-end rule pathway. Recognizes and binds to proteins bearing specific N-terminal residues that are destabilizing according to the N-end rule, leading to their ubiquitination and subsequent degradation.</text>
</comment>
<keyword evidence="1" id="KW-0808">Transferase</keyword>
<dbReference type="VEuPathDB" id="VectorBase:ASIS010303"/>
<feature type="region of interest" description="Disordered" evidence="2">
    <location>
        <begin position="709"/>
        <end position="788"/>
    </location>
</feature>
<evidence type="ECO:0000313" key="7">
    <source>
        <dbReference type="Proteomes" id="UP000030765"/>
    </source>
</evidence>
<dbReference type="PANTHER" id="PTHR21497">
    <property type="entry name" value="UBIQUITIN LIGASE E3 ALPHA-RELATED"/>
    <property type="match status" value="1"/>
</dbReference>
<dbReference type="EnsemblMetazoa" id="ASIC009561-RA">
    <property type="protein sequence ID" value="ASIC009561-PA"/>
    <property type="gene ID" value="ASIC009561"/>
</dbReference>
<comment type="pathway">
    <text evidence="1">Protein modification; protein ubiquitination.</text>
</comment>
<dbReference type="OMA" id="ICNCTTA"/>
<keyword evidence="1" id="KW-0862">Zinc</keyword>
<dbReference type="VEuPathDB" id="VectorBase:ASIC009561"/>
<keyword evidence="1" id="KW-0479">Metal-binding</keyword>
<feature type="region of interest" description="Disordered" evidence="2">
    <location>
        <begin position="1106"/>
        <end position="1139"/>
    </location>
</feature>
<feature type="region of interest" description="Disordered" evidence="2">
    <location>
        <begin position="1544"/>
        <end position="1599"/>
    </location>
</feature>
<dbReference type="InterPro" id="IPR044046">
    <property type="entry name" value="E3_ligase_UBR-like_C"/>
</dbReference>
<gene>
    <name evidence="5" type="ORF">ZHAS_00009561</name>
</gene>
<dbReference type="GO" id="GO:0000151">
    <property type="term" value="C:ubiquitin ligase complex"/>
    <property type="evidence" value="ECO:0007669"/>
    <property type="project" value="TreeGrafter"/>
</dbReference>
<feature type="region of interest" description="Disordered" evidence="2">
    <location>
        <begin position="644"/>
        <end position="672"/>
    </location>
</feature>
<dbReference type="PANTHER" id="PTHR21497:SF39">
    <property type="entry name" value="E3 UBIQUITIN-PROTEIN LIGASE UBR3"/>
    <property type="match status" value="1"/>
</dbReference>
<dbReference type="GO" id="GO:0071596">
    <property type="term" value="P:ubiquitin-dependent protein catabolic process via the N-end rule pathway"/>
    <property type="evidence" value="ECO:0007669"/>
    <property type="project" value="UniProtKB-UniRule"/>
</dbReference>
<dbReference type="InterPro" id="IPR055194">
    <property type="entry name" value="UBR1-like_WH"/>
</dbReference>
<dbReference type="GO" id="GO:0005737">
    <property type="term" value="C:cytoplasm"/>
    <property type="evidence" value="ECO:0007669"/>
    <property type="project" value="TreeGrafter"/>
</dbReference>
<feature type="region of interest" description="Disordered" evidence="2">
    <location>
        <begin position="448"/>
        <end position="514"/>
    </location>
</feature>
<organism evidence="5">
    <name type="scientific">Anopheles sinensis</name>
    <name type="common">Mosquito</name>
    <dbReference type="NCBI Taxonomy" id="74873"/>
    <lineage>
        <taxon>Eukaryota</taxon>
        <taxon>Metazoa</taxon>
        <taxon>Ecdysozoa</taxon>
        <taxon>Arthropoda</taxon>
        <taxon>Hexapoda</taxon>
        <taxon>Insecta</taxon>
        <taxon>Pterygota</taxon>
        <taxon>Neoptera</taxon>
        <taxon>Endopterygota</taxon>
        <taxon>Diptera</taxon>
        <taxon>Nematocera</taxon>
        <taxon>Culicoidea</taxon>
        <taxon>Culicidae</taxon>
        <taxon>Anophelinae</taxon>
        <taxon>Anopheles</taxon>
    </lineage>
</organism>
<feature type="compositionally biased region" description="Acidic residues" evidence="2">
    <location>
        <begin position="464"/>
        <end position="474"/>
    </location>
</feature>
<sequence length="2000" mass="218794">MTYIQANFCNSMVDMDLFFLQICATQLPPNHFLGECIAIFGVEDWLGMSLVSTAPEMEQDSMLEGLLTFLATLITSRINLGNDETTQCIIEISALLATGDKTHSQLLELMPERSGNAHTRNFERYLRELSIYRSPPVGSENLEQGLFMPVPDVWERYYDPLHVLLRAVHRRDFQNSLDRFGAYVKQAGKMPRSGNLWPPFRLPGACGPAYSDPGAVLGSRILHATILVIFYRAVHTHSVSEHMLALAVFLLEMAVNAAGAAGGEAATSRSTVGDSATSGDGGASADRPTAAGSSGGQSAGAAAAASATDPAPAGDRREPPVPDLLNCYPSNCLSDNLRMQVNRISLMPATRRSPVSYHKPLDDLSSPPFDSDVDWDLSEDETLMMIGSSADTVEGDVLLAGMPPAAADGPEGGGGRMVRSSALVPASRGLAGIGVLPMARADMALRAIHAPPPPTSSASSQMVVEEEEEDEDENNGSRGGGDDDEDADDDDDEDVVGEGRRRNVARLGDTNGNRTMDELRRRRLWRMRYRRRQQEARVQEPQDEDMLYHVMDEDDDDDDAMAEDTTADAMARAVRAREIQPHFHHLHHPHVHMILEEPPRRRSSVGNANVELADEDEELDADPDEASMNSAIQSIVPRAEIGTRRRRGGTRQHPHHYRHHHHRAAGVNHGADQRALVPRGESGVRRADPPSITGGIELMVRHEFVSVDDNELDEGEEEVEEQETEDNEEHVQEGVGDGGAQRVRSRQQRRRRQEIAIPSRTLTPPPGNPASRVADTPRSTAGASVGTGGGGFSMGGAGGVSGGAAGGAGGGTGQQAAQQQQQQQQNQQPNPQSLQQQTPRHFRSLQGVPGQQQHGGGPGSTRPGGGHAHQQPLWMRFRRSYLPNARYRNAPASTPTTTTTTTTSTTAATATTTRPTGSEMAPRDGVNAMLGDGCSGSGGGDCCPDTVTIPTTSSVVLEESIISLLLKLHSQLSGALDSFSLEDETEDELTATTSTSVGGSSQQKQRSTKVGRISESRIGDGPFFIGNLLRKIAALDESCAARIDEIRKQLWPNQRERQAEQKAREAREKEERTKRAKERQKKMMEEFANRQKRFMQMAMAAMGEEGGMDASSSSCFGEEDAEAERRRQEEHARQQQEAEAEAMQLREKEYTCIICNTSAPSTESNPIGLVVLVESSSVVGHRRTRSERLSLPLGAEDRAALEQSVTLAGEFSRRIEQLQWKFGPTSWFLSHNIGWEGGVHIQSCGHHVHLSCQDAYLRSLHTPRSPNNLNVELGEFFCPVCRQLANSVLPLSPALDRPAPLIRSPTPAHRTLVLELIGLFQESKRTPMASKFSEAMGRAMGNITACTQRNIKRYPVTLQSLFSFVISIARTNLEAEVIQRGGSLCTGSTDDVRYKPKRDCIVPLLHVLSLHVRLMINDDWPIRFKVGDDWPWHSWSRLAGLPLSFSADDAEATPTSQPKPTVSSPTTPAAPATPATEPRPAATGGELLEPDLAMAMVPATGGDPAGRRNRRSHAAPDDTDEDDDEDDDEDGVLCGLRRVASSIRGMLLPPPRGAGSGDELPHGADSSTNPPPHTNSNNRRATIAGGGPGVGASPGTIAPSSAKTTAAAAAGSTIPDGDAIPDLISDPTALMLKFILLAPLHLDQAYFTCIVKVMYNLLYYQIVLQLCTHLTDEECDEIVARYGSKPKQKPTVVRGSGVPHIGVAMAFMLAQLERCRHIRSDSILMGAVGGSGSDTPNATAPRRTGERVNLDVLEKKLQRLCLPFLRVAALLRHHIYHAEIPDIAGPHLEFARLVYFLELVTVSMDWDKFNASKALCFLPGTEMALPLHWCVQLRSLRPTYESTRSLIVKQHIEWRQPRLLGLPREYERLFTYYHEQPCQKCKNVPKESSICLLCGTIVCIKQTCCKEQDCCEAVRHSISCGGGTGIFLVITSTYIIVIRGHRACLWGSLYLDDYDEEDRDLKRGKPLYLSEDRFNLLESQWLSHRFAHTKHNWVWHRDSL</sequence>
<feature type="compositionally biased region" description="Low complexity" evidence="2">
    <location>
        <begin position="273"/>
        <end position="292"/>
    </location>
</feature>
<feature type="compositionally biased region" description="Basic residues" evidence="2">
    <location>
        <begin position="644"/>
        <end position="664"/>
    </location>
</feature>
<feature type="compositionally biased region" description="Basic and acidic residues" evidence="2">
    <location>
        <begin position="1053"/>
        <end position="1073"/>
    </location>
</feature>
<dbReference type="InterPro" id="IPR039164">
    <property type="entry name" value="UBR1-like"/>
</dbReference>
<evidence type="ECO:0000256" key="1">
    <source>
        <dbReference type="RuleBase" id="RU366018"/>
    </source>
</evidence>